<organism evidence="3">
    <name type="scientific">Gongylonema pulchrum</name>
    <dbReference type="NCBI Taxonomy" id="637853"/>
    <lineage>
        <taxon>Eukaryota</taxon>
        <taxon>Metazoa</taxon>
        <taxon>Ecdysozoa</taxon>
        <taxon>Nematoda</taxon>
        <taxon>Chromadorea</taxon>
        <taxon>Rhabditida</taxon>
        <taxon>Spirurina</taxon>
        <taxon>Spiruromorpha</taxon>
        <taxon>Spiruroidea</taxon>
        <taxon>Gongylonematidae</taxon>
        <taxon>Gongylonema</taxon>
    </lineage>
</organism>
<proteinExistence type="predicted"/>
<gene>
    <name evidence="1" type="ORF">GPUH_LOCUS10536</name>
</gene>
<dbReference type="AlphaFoldDB" id="A0A183DP95"/>
<protein>
    <submittedName>
        <fullName evidence="3">F-box domain-containing protein</fullName>
    </submittedName>
</protein>
<dbReference type="Proteomes" id="UP000271098">
    <property type="component" value="Unassembled WGS sequence"/>
</dbReference>
<dbReference type="EMBL" id="UYRT01078019">
    <property type="protein sequence ID" value="VDN17575.1"/>
    <property type="molecule type" value="Genomic_DNA"/>
</dbReference>
<reference evidence="1 2" key="2">
    <citation type="submission" date="2018-11" db="EMBL/GenBank/DDBJ databases">
        <authorList>
            <consortium name="Pathogen Informatics"/>
        </authorList>
    </citation>
    <scope>NUCLEOTIDE SEQUENCE [LARGE SCALE GENOMIC DNA]</scope>
</reference>
<name>A0A183DP95_9BILA</name>
<evidence type="ECO:0000313" key="1">
    <source>
        <dbReference type="EMBL" id="VDN17575.1"/>
    </source>
</evidence>
<evidence type="ECO:0000313" key="3">
    <source>
        <dbReference type="WBParaSite" id="GPUH_0001054901-mRNA-1"/>
    </source>
</evidence>
<dbReference type="WBParaSite" id="GPUH_0001054901-mRNA-1">
    <property type="protein sequence ID" value="GPUH_0001054901-mRNA-1"/>
    <property type="gene ID" value="GPUH_0001054901"/>
</dbReference>
<dbReference type="OrthoDB" id="5832634at2759"/>
<reference evidence="3" key="1">
    <citation type="submission" date="2016-06" db="UniProtKB">
        <authorList>
            <consortium name="WormBaseParasite"/>
        </authorList>
    </citation>
    <scope>IDENTIFICATION</scope>
</reference>
<keyword evidence="2" id="KW-1185">Reference proteome</keyword>
<evidence type="ECO:0000313" key="2">
    <source>
        <dbReference type="Proteomes" id="UP000271098"/>
    </source>
</evidence>
<accession>A0A183DP95</accession>
<sequence>MNSFLFFQMPSLKEFFESNVHRLQRRIGGEASILSLKKKKSTPTSSEACHFTDEIWDAIFRECSPFDLYAWRRVSKSFKRRIDARFNNILYLYADRRNIARMLAREENHDGAFYRHRSAQLLMSLDLHSAMFIIHERWTPRDINRLFQAIQLLAPSVRNVTLDMGIVELITAGLSSMDLTRWHAFQCYLKTLDGSGAEDSVHVQCTPSTCQATFFPNVTEFTVQVGEHDYSALTRLMDYAVDARTLFSLDKIELFRVHFISSNEQQQRCAFGAEVDHLYRKRTAKHLQNFKKWIGAAGLGERYCQQYS</sequence>